<gene>
    <name evidence="3" type="ORF">AaE_010537</name>
</gene>
<accession>A0A6A4ZY35</accession>
<feature type="domain" description="HTH CENPB-type" evidence="2">
    <location>
        <begin position="51"/>
        <end position="122"/>
    </location>
</feature>
<evidence type="ECO:0000313" key="3">
    <source>
        <dbReference type="EMBL" id="KAF0718964.1"/>
    </source>
</evidence>
<dbReference type="Proteomes" id="UP000469452">
    <property type="component" value="Unassembled WGS sequence"/>
</dbReference>
<dbReference type="AlphaFoldDB" id="A0A6A4ZY35"/>
<comment type="caution">
    <text evidence="3">The sequence shown here is derived from an EMBL/GenBank/DDBJ whole genome shotgun (WGS) entry which is preliminary data.</text>
</comment>
<dbReference type="EMBL" id="VJMI01016463">
    <property type="protein sequence ID" value="KAF0718964.1"/>
    <property type="molecule type" value="Genomic_DNA"/>
</dbReference>
<reference evidence="3 4" key="1">
    <citation type="submission" date="2019-06" db="EMBL/GenBank/DDBJ databases">
        <title>Genomics analysis of Aphanomyces spp. identifies a new class of oomycete effector associated with host adaptation.</title>
        <authorList>
            <person name="Gaulin E."/>
        </authorList>
    </citation>
    <scope>NUCLEOTIDE SEQUENCE [LARGE SCALE GENOMIC DNA]</scope>
    <source>
        <strain evidence="3 4">E</strain>
    </source>
</reference>
<dbReference type="GO" id="GO:0003677">
    <property type="term" value="F:DNA binding"/>
    <property type="evidence" value="ECO:0007669"/>
    <property type="project" value="UniProtKB-KW"/>
</dbReference>
<evidence type="ECO:0000259" key="2">
    <source>
        <dbReference type="PROSITE" id="PS51253"/>
    </source>
</evidence>
<dbReference type="Gene3D" id="1.10.10.10">
    <property type="entry name" value="Winged helix-like DNA-binding domain superfamily/Winged helix DNA-binding domain"/>
    <property type="match status" value="1"/>
</dbReference>
<dbReference type="PROSITE" id="PS51253">
    <property type="entry name" value="HTH_CENPB"/>
    <property type="match status" value="1"/>
</dbReference>
<name>A0A6A4ZY35_APHAT</name>
<dbReference type="InterPro" id="IPR036388">
    <property type="entry name" value="WH-like_DNA-bd_sf"/>
</dbReference>
<dbReference type="Pfam" id="PF03221">
    <property type="entry name" value="HTH_Tnp_Tc5"/>
    <property type="match status" value="1"/>
</dbReference>
<sequence>MVATIEQIEEAVQRVLRGESKAAVVRSSQVKRTTLFKFLKAATSSEAIKRNKCGPKPLIPNDVEDDVVAWVASMQRAGCPVTRHDVLIKARQTVLLHTGVARDIGRGWYQRFSQRHPELTGSISRQRRK</sequence>
<dbReference type="InterPro" id="IPR006600">
    <property type="entry name" value="HTH_CenpB_DNA-bd_dom"/>
</dbReference>
<evidence type="ECO:0000313" key="4">
    <source>
        <dbReference type="Proteomes" id="UP000469452"/>
    </source>
</evidence>
<keyword evidence="1" id="KW-0238">DNA-binding</keyword>
<organism evidence="3 4">
    <name type="scientific">Aphanomyces astaci</name>
    <name type="common">Crayfish plague agent</name>
    <dbReference type="NCBI Taxonomy" id="112090"/>
    <lineage>
        <taxon>Eukaryota</taxon>
        <taxon>Sar</taxon>
        <taxon>Stramenopiles</taxon>
        <taxon>Oomycota</taxon>
        <taxon>Saprolegniomycetes</taxon>
        <taxon>Saprolegniales</taxon>
        <taxon>Verrucalvaceae</taxon>
        <taxon>Aphanomyces</taxon>
    </lineage>
</organism>
<protein>
    <recommendedName>
        <fullName evidence="2">HTH CENPB-type domain-containing protein</fullName>
    </recommendedName>
</protein>
<evidence type="ECO:0000256" key="1">
    <source>
        <dbReference type="ARBA" id="ARBA00023125"/>
    </source>
</evidence>
<proteinExistence type="predicted"/>